<protein>
    <recommendedName>
        <fullName evidence="16">Pickpocket</fullName>
    </recommendedName>
</protein>
<dbReference type="InterPro" id="IPR001873">
    <property type="entry name" value="ENaC"/>
</dbReference>
<evidence type="ECO:0000313" key="15">
    <source>
        <dbReference type="Proteomes" id="UP000069940"/>
    </source>
</evidence>
<evidence type="ECO:0000256" key="13">
    <source>
        <dbReference type="SAM" id="Phobius"/>
    </source>
</evidence>
<evidence type="ECO:0000256" key="3">
    <source>
        <dbReference type="ARBA" id="ARBA00022448"/>
    </source>
</evidence>
<keyword evidence="3 12" id="KW-0813">Transport</keyword>
<keyword evidence="6 13" id="KW-1133">Transmembrane helix</keyword>
<evidence type="ECO:0000256" key="4">
    <source>
        <dbReference type="ARBA" id="ARBA00022461"/>
    </source>
</evidence>
<keyword evidence="5 12" id="KW-0812">Transmembrane</keyword>
<evidence type="ECO:0000256" key="5">
    <source>
        <dbReference type="ARBA" id="ARBA00022692"/>
    </source>
</evidence>
<accession>A0ABM1YBY9</accession>
<dbReference type="Proteomes" id="UP000069940">
    <property type="component" value="Unassembled WGS sequence"/>
</dbReference>
<comment type="subcellular location">
    <subcellularLocation>
        <location evidence="1">Membrane</location>
        <topology evidence="1">Multi-pass membrane protein</topology>
    </subcellularLocation>
</comment>
<organism evidence="14 15">
    <name type="scientific">Aedes albopictus</name>
    <name type="common">Asian tiger mosquito</name>
    <name type="synonym">Stegomyia albopicta</name>
    <dbReference type="NCBI Taxonomy" id="7160"/>
    <lineage>
        <taxon>Eukaryota</taxon>
        <taxon>Metazoa</taxon>
        <taxon>Ecdysozoa</taxon>
        <taxon>Arthropoda</taxon>
        <taxon>Hexapoda</taxon>
        <taxon>Insecta</taxon>
        <taxon>Pterygota</taxon>
        <taxon>Neoptera</taxon>
        <taxon>Endopterygota</taxon>
        <taxon>Diptera</taxon>
        <taxon>Nematocera</taxon>
        <taxon>Culicoidea</taxon>
        <taxon>Culicidae</taxon>
        <taxon>Culicinae</taxon>
        <taxon>Aedini</taxon>
        <taxon>Aedes</taxon>
        <taxon>Stegomyia</taxon>
    </lineage>
</organism>
<evidence type="ECO:0000256" key="12">
    <source>
        <dbReference type="RuleBase" id="RU000679"/>
    </source>
</evidence>
<dbReference type="RefSeq" id="XP_029721588.2">
    <property type="nucleotide sequence ID" value="XM_029865728.2"/>
</dbReference>
<feature type="transmembrane region" description="Helical" evidence="13">
    <location>
        <begin position="104"/>
        <end position="131"/>
    </location>
</feature>
<sequence>MPRLNDTKICDASKIDCYRYSFVELYELAVRAGITGKKIKTCLCLPSCTSVDYQVGLSQVPINDFPLKLDFMRENVDRGMMFIMLKERHYFQLWRREFVGPYQAIAQLGGLFTLLMGSSMLSFAEVVYYCCVRRLRRERPRHTMQPRVNRERSRGHRIRLRVDPWAKRDHLRWGRLGT</sequence>
<evidence type="ECO:0000256" key="9">
    <source>
        <dbReference type="ARBA" id="ARBA00023136"/>
    </source>
</evidence>
<evidence type="ECO:0000256" key="8">
    <source>
        <dbReference type="ARBA" id="ARBA00023065"/>
    </source>
</evidence>
<evidence type="ECO:0000256" key="2">
    <source>
        <dbReference type="ARBA" id="ARBA00007193"/>
    </source>
</evidence>
<evidence type="ECO:0008006" key="16">
    <source>
        <dbReference type="Google" id="ProtNLM"/>
    </source>
</evidence>
<evidence type="ECO:0000256" key="7">
    <source>
        <dbReference type="ARBA" id="ARBA00023053"/>
    </source>
</evidence>
<dbReference type="GeneID" id="115262831"/>
<evidence type="ECO:0000256" key="1">
    <source>
        <dbReference type="ARBA" id="ARBA00004141"/>
    </source>
</evidence>
<keyword evidence="8 12" id="KW-0406">Ion transport</keyword>
<dbReference type="Pfam" id="PF00858">
    <property type="entry name" value="ASC"/>
    <property type="match status" value="1"/>
</dbReference>
<keyword evidence="4 12" id="KW-0894">Sodium channel</keyword>
<evidence type="ECO:0000256" key="11">
    <source>
        <dbReference type="ARBA" id="ARBA00023303"/>
    </source>
</evidence>
<keyword evidence="15" id="KW-1185">Reference proteome</keyword>
<evidence type="ECO:0000313" key="14">
    <source>
        <dbReference type="EnsemblMetazoa" id="AALFPA23_007725.P10341"/>
    </source>
</evidence>
<reference evidence="15" key="1">
    <citation type="journal article" date="2015" name="Proc. Natl. Acad. Sci. U.S.A.">
        <title>Genome sequence of the Asian Tiger mosquito, Aedes albopictus, reveals insights into its biology, genetics, and evolution.</title>
        <authorList>
            <person name="Chen X.G."/>
            <person name="Jiang X."/>
            <person name="Gu J."/>
            <person name="Xu M."/>
            <person name="Wu Y."/>
            <person name="Deng Y."/>
            <person name="Zhang C."/>
            <person name="Bonizzoni M."/>
            <person name="Dermauw W."/>
            <person name="Vontas J."/>
            <person name="Armbruster P."/>
            <person name="Huang X."/>
            <person name="Yang Y."/>
            <person name="Zhang H."/>
            <person name="He W."/>
            <person name="Peng H."/>
            <person name="Liu Y."/>
            <person name="Wu K."/>
            <person name="Chen J."/>
            <person name="Lirakis M."/>
            <person name="Topalis P."/>
            <person name="Van Leeuwen T."/>
            <person name="Hall A.B."/>
            <person name="Jiang X."/>
            <person name="Thorpe C."/>
            <person name="Mueller R.L."/>
            <person name="Sun C."/>
            <person name="Waterhouse R.M."/>
            <person name="Yan G."/>
            <person name="Tu Z.J."/>
            <person name="Fang X."/>
            <person name="James A.A."/>
        </authorList>
    </citation>
    <scope>NUCLEOTIDE SEQUENCE [LARGE SCALE GENOMIC DNA]</scope>
    <source>
        <strain evidence="15">Foshan</strain>
    </source>
</reference>
<keyword evidence="7" id="KW-0915">Sodium</keyword>
<comment type="similarity">
    <text evidence="2 12">Belongs to the amiloride-sensitive sodium channel (TC 1.A.6) family.</text>
</comment>
<keyword evidence="9 13" id="KW-0472">Membrane</keyword>
<proteinExistence type="inferred from homology"/>
<dbReference type="EnsemblMetazoa" id="AALFPA23_007725.R10341">
    <property type="protein sequence ID" value="AALFPA23_007725.P10341"/>
    <property type="gene ID" value="AALFPA23_007725"/>
</dbReference>
<evidence type="ECO:0000256" key="10">
    <source>
        <dbReference type="ARBA" id="ARBA00023201"/>
    </source>
</evidence>
<keyword evidence="10 12" id="KW-0739">Sodium transport</keyword>
<keyword evidence="11 12" id="KW-0407">Ion channel</keyword>
<name>A0ABM1YBY9_AEDAL</name>
<reference evidence="14" key="2">
    <citation type="submission" date="2025-05" db="UniProtKB">
        <authorList>
            <consortium name="EnsemblMetazoa"/>
        </authorList>
    </citation>
    <scope>IDENTIFICATION</scope>
    <source>
        <strain evidence="14">Foshan</strain>
    </source>
</reference>
<evidence type="ECO:0000256" key="6">
    <source>
        <dbReference type="ARBA" id="ARBA00022989"/>
    </source>
</evidence>